<protein>
    <submittedName>
        <fullName evidence="1">Uncharacterized protein</fullName>
    </submittedName>
</protein>
<feature type="non-terminal residue" evidence="1">
    <location>
        <position position="218"/>
    </location>
</feature>
<dbReference type="PANTHER" id="PTHR33481">
    <property type="entry name" value="REVERSE TRANSCRIPTASE"/>
    <property type="match status" value="1"/>
</dbReference>
<accession>A0ABQ8PY53</accession>
<dbReference type="EMBL" id="MU791835">
    <property type="protein sequence ID" value="KAJ3990599.1"/>
    <property type="molecule type" value="Genomic_DNA"/>
</dbReference>
<evidence type="ECO:0000313" key="1">
    <source>
        <dbReference type="EMBL" id="KAJ3990599.1"/>
    </source>
</evidence>
<dbReference type="Proteomes" id="UP001163828">
    <property type="component" value="Unassembled WGS sequence"/>
</dbReference>
<comment type="caution">
    <text evidence="1">The sequence shown here is derived from an EMBL/GenBank/DDBJ whole genome shotgun (WGS) entry which is preliminary data.</text>
</comment>
<name>A0ABQ8PY53_9AGAR</name>
<keyword evidence="2" id="KW-1185">Reference proteome</keyword>
<organism evidence="1 2">
    <name type="scientific">Lentinula boryana</name>
    <dbReference type="NCBI Taxonomy" id="40481"/>
    <lineage>
        <taxon>Eukaryota</taxon>
        <taxon>Fungi</taxon>
        <taxon>Dikarya</taxon>
        <taxon>Basidiomycota</taxon>
        <taxon>Agaricomycotina</taxon>
        <taxon>Agaricomycetes</taxon>
        <taxon>Agaricomycetidae</taxon>
        <taxon>Agaricales</taxon>
        <taxon>Marasmiineae</taxon>
        <taxon>Omphalotaceae</taxon>
        <taxon>Lentinula</taxon>
    </lineage>
</organism>
<dbReference type="PANTHER" id="PTHR33481:SF1">
    <property type="entry name" value="ENDONUCLEASE_EXONUCLEASE_PHOSPHATASE DOMAIN-CONTAINING PROTEIN-RELATED"/>
    <property type="match status" value="1"/>
</dbReference>
<evidence type="ECO:0000313" key="2">
    <source>
        <dbReference type="Proteomes" id="UP001163828"/>
    </source>
</evidence>
<sequence length="218" mass="24700">MRQEFTNNLRKAKVEKWVEYLTQATSSTVWDIGKLVEKAPTDGGSTRIPNLTVETTDGRKREARTNSEKEEVFRMAFFPQPPHHSSVPTQHIYPPPAWSFQPPTNRAILHAIQRMKNGKATKPNTLSNDFFKACGKIMVPHLGPIYRATFTLRLYPKEWSNTETVIIRKPGKPDYTNPGAWRPIVLSNGHGRLLNSCVANEVVRQAELHGLLPDTQFG</sequence>
<proteinExistence type="predicted"/>
<reference evidence="1" key="1">
    <citation type="submission" date="2022-08" db="EMBL/GenBank/DDBJ databases">
        <authorList>
            <consortium name="DOE Joint Genome Institute"/>
            <person name="Min B."/>
            <person name="Riley R."/>
            <person name="Sierra-Patev S."/>
            <person name="Naranjo-Ortiz M."/>
            <person name="Looney B."/>
            <person name="Konkel Z."/>
            <person name="Slot J.C."/>
            <person name="Sakamoto Y."/>
            <person name="Steenwyk J.L."/>
            <person name="Rokas A."/>
            <person name="Carro J."/>
            <person name="Camarero S."/>
            <person name="Ferreira P."/>
            <person name="Molpeceres G."/>
            <person name="Ruiz-Duenas F.J."/>
            <person name="Serrano A."/>
            <person name="Henrissat B."/>
            <person name="Drula E."/>
            <person name="Hughes K.W."/>
            <person name="Mata J.L."/>
            <person name="Ishikawa N.K."/>
            <person name="Vargas-Isla R."/>
            <person name="Ushijima S."/>
            <person name="Smith C.A."/>
            <person name="Ahrendt S."/>
            <person name="Andreopoulos W."/>
            <person name="He G."/>
            <person name="Labutti K."/>
            <person name="Lipzen A."/>
            <person name="Ng V."/>
            <person name="Sandor L."/>
            <person name="Barry K."/>
            <person name="Martinez A.T."/>
            <person name="Xiao Y."/>
            <person name="Gibbons J.G."/>
            <person name="Terashima K."/>
            <person name="Hibbett D.S."/>
            <person name="Grigoriev I.V."/>
        </authorList>
    </citation>
    <scope>NUCLEOTIDE SEQUENCE</scope>
    <source>
        <strain evidence="1">TFB10827</strain>
    </source>
</reference>
<gene>
    <name evidence="1" type="ORF">F5050DRAFT_1582640</name>
</gene>